<organism evidence="1 2">
    <name type="scientific">Dermacentor silvarum</name>
    <name type="common">Tick</name>
    <dbReference type="NCBI Taxonomy" id="543639"/>
    <lineage>
        <taxon>Eukaryota</taxon>
        <taxon>Metazoa</taxon>
        <taxon>Ecdysozoa</taxon>
        <taxon>Arthropoda</taxon>
        <taxon>Chelicerata</taxon>
        <taxon>Arachnida</taxon>
        <taxon>Acari</taxon>
        <taxon>Parasitiformes</taxon>
        <taxon>Ixodida</taxon>
        <taxon>Ixodoidea</taxon>
        <taxon>Ixodidae</taxon>
        <taxon>Rhipicephalinae</taxon>
        <taxon>Dermacentor</taxon>
    </lineage>
</organism>
<evidence type="ECO:0000313" key="2">
    <source>
        <dbReference type="Proteomes" id="UP000821865"/>
    </source>
</evidence>
<name>A0ACB8E454_DERSI</name>
<accession>A0ACB8E454</accession>
<gene>
    <name evidence="1" type="ORF">HPB49_023917</name>
</gene>
<sequence length="279" mass="31045">MGDHVLVKWTTENKWDVYPLRNIKSQDVICQLLDDPRSIKALTNQQVDVLWEDNEYAPAYILAMGSQVAMERRRTRLVAGQVPQSCLAGQKRKCSCGLGEEVESLKEELDISRAKVHELTTKLDRASSKASRLKEKYANAKQLLDLDKMARRLEKSTHQLTEAMSGAASAPAVLPASQLDIGDGVLVEKQLIDRISLSTKHQPSKFARALLRAVFSPEELENSSLHGKVCRANKEAMPKKALDQRRLEAVVSYTCSLFHVGVKEVKGSLSAMLARGQVH</sequence>
<reference evidence="1" key="1">
    <citation type="submission" date="2020-05" db="EMBL/GenBank/DDBJ databases">
        <title>Large-scale comparative analyses of tick genomes elucidate their genetic diversity and vector capacities.</title>
        <authorList>
            <person name="Jia N."/>
            <person name="Wang J."/>
            <person name="Shi W."/>
            <person name="Du L."/>
            <person name="Sun Y."/>
            <person name="Zhan W."/>
            <person name="Jiang J."/>
            <person name="Wang Q."/>
            <person name="Zhang B."/>
            <person name="Ji P."/>
            <person name="Sakyi L.B."/>
            <person name="Cui X."/>
            <person name="Yuan T."/>
            <person name="Jiang B."/>
            <person name="Yang W."/>
            <person name="Lam T.T.-Y."/>
            <person name="Chang Q."/>
            <person name="Ding S."/>
            <person name="Wang X."/>
            <person name="Zhu J."/>
            <person name="Ruan X."/>
            <person name="Zhao L."/>
            <person name="Wei J."/>
            <person name="Que T."/>
            <person name="Du C."/>
            <person name="Cheng J."/>
            <person name="Dai P."/>
            <person name="Han X."/>
            <person name="Huang E."/>
            <person name="Gao Y."/>
            <person name="Liu J."/>
            <person name="Shao H."/>
            <person name="Ye R."/>
            <person name="Li L."/>
            <person name="Wei W."/>
            <person name="Wang X."/>
            <person name="Wang C."/>
            <person name="Yang T."/>
            <person name="Huo Q."/>
            <person name="Li W."/>
            <person name="Guo W."/>
            <person name="Chen H."/>
            <person name="Zhou L."/>
            <person name="Ni X."/>
            <person name="Tian J."/>
            <person name="Zhou Y."/>
            <person name="Sheng Y."/>
            <person name="Liu T."/>
            <person name="Pan Y."/>
            <person name="Xia L."/>
            <person name="Li J."/>
            <person name="Zhao F."/>
            <person name="Cao W."/>
        </authorList>
    </citation>
    <scope>NUCLEOTIDE SEQUENCE</scope>
    <source>
        <strain evidence="1">Dsil-2018</strain>
    </source>
</reference>
<protein>
    <submittedName>
        <fullName evidence="1">Uncharacterized protein</fullName>
    </submittedName>
</protein>
<comment type="caution">
    <text evidence="1">The sequence shown here is derived from an EMBL/GenBank/DDBJ whole genome shotgun (WGS) entry which is preliminary data.</text>
</comment>
<evidence type="ECO:0000313" key="1">
    <source>
        <dbReference type="EMBL" id="KAH7981413.1"/>
    </source>
</evidence>
<keyword evidence="2" id="KW-1185">Reference proteome</keyword>
<dbReference type="EMBL" id="CM023470">
    <property type="protein sequence ID" value="KAH7981413.1"/>
    <property type="molecule type" value="Genomic_DNA"/>
</dbReference>
<dbReference type="Proteomes" id="UP000821865">
    <property type="component" value="Chromosome 1"/>
</dbReference>
<proteinExistence type="predicted"/>